<dbReference type="EMBL" id="KN822952">
    <property type="protein sequence ID" value="KIO32736.1"/>
    <property type="molecule type" value="Genomic_DNA"/>
</dbReference>
<dbReference type="STRING" id="1051891.A0A0C3QTX9"/>
<dbReference type="GO" id="GO:0005662">
    <property type="term" value="C:DNA replication factor A complex"/>
    <property type="evidence" value="ECO:0007669"/>
    <property type="project" value="TreeGrafter"/>
</dbReference>
<evidence type="ECO:0000313" key="4">
    <source>
        <dbReference type="EMBL" id="KIO32736.1"/>
    </source>
</evidence>
<dbReference type="GO" id="GO:0006289">
    <property type="term" value="P:nucleotide-excision repair"/>
    <property type="evidence" value="ECO:0007669"/>
    <property type="project" value="TreeGrafter"/>
</dbReference>
<comment type="subcellular location">
    <subcellularLocation>
        <location evidence="1">Nucleus</location>
    </subcellularLocation>
</comment>
<dbReference type="Proteomes" id="UP000054248">
    <property type="component" value="Unassembled WGS sequence"/>
</dbReference>
<keyword evidence="5" id="KW-1185">Reference proteome</keyword>
<dbReference type="Pfam" id="PF08661">
    <property type="entry name" value="Rep_fac-A_3"/>
    <property type="match status" value="1"/>
</dbReference>
<dbReference type="InterPro" id="IPR013970">
    <property type="entry name" value="Rfa2"/>
</dbReference>
<protein>
    <recommendedName>
        <fullName evidence="6">Replication factor A protein 3</fullName>
    </recommendedName>
</protein>
<reference evidence="4 5" key="1">
    <citation type="submission" date="2014-04" db="EMBL/GenBank/DDBJ databases">
        <authorList>
            <consortium name="DOE Joint Genome Institute"/>
            <person name="Kuo A."/>
            <person name="Girlanda M."/>
            <person name="Perotto S."/>
            <person name="Kohler A."/>
            <person name="Nagy L.G."/>
            <person name="Floudas D."/>
            <person name="Copeland A."/>
            <person name="Barry K.W."/>
            <person name="Cichocki N."/>
            <person name="Veneault-Fourrey C."/>
            <person name="LaButti K."/>
            <person name="Lindquist E.A."/>
            <person name="Lipzen A."/>
            <person name="Lundell T."/>
            <person name="Morin E."/>
            <person name="Murat C."/>
            <person name="Sun H."/>
            <person name="Tunlid A."/>
            <person name="Henrissat B."/>
            <person name="Grigoriev I.V."/>
            <person name="Hibbett D.S."/>
            <person name="Martin F."/>
            <person name="Nordberg H.P."/>
            <person name="Cantor M.N."/>
            <person name="Hua S.X."/>
        </authorList>
    </citation>
    <scope>NUCLEOTIDE SEQUENCE [LARGE SCALE GENOMIC DNA]</scope>
    <source>
        <strain evidence="4 5">MUT 4182</strain>
    </source>
</reference>
<dbReference type="GO" id="GO:0006298">
    <property type="term" value="P:mismatch repair"/>
    <property type="evidence" value="ECO:0007669"/>
    <property type="project" value="TreeGrafter"/>
</dbReference>
<dbReference type="AlphaFoldDB" id="A0A0C3QTX9"/>
<gene>
    <name evidence="4" type="ORF">M407DRAFT_95526</name>
</gene>
<organism evidence="4 5">
    <name type="scientific">Tulasnella calospora MUT 4182</name>
    <dbReference type="NCBI Taxonomy" id="1051891"/>
    <lineage>
        <taxon>Eukaryota</taxon>
        <taxon>Fungi</taxon>
        <taxon>Dikarya</taxon>
        <taxon>Basidiomycota</taxon>
        <taxon>Agaricomycotina</taxon>
        <taxon>Agaricomycetes</taxon>
        <taxon>Cantharellales</taxon>
        <taxon>Tulasnellaceae</taxon>
        <taxon>Tulasnella</taxon>
    </lineage>
</organism>
<evidence type="ECO:0000256" key="2">
    <source>
        <dbReference type="ARBA" id="ARBA00009761"/>
    </source>
</evidence>
<dbReference type="GO" id="GO:0003684">
    <property type="term" value="F:damaged DNA binding"/>
    <property type="evidence" value="ECO:0007669"/>
    <property type="project" value="TreeGrafter"/>
</dbReference>
<evidence type="ECO:0000256" key="3">
    <source>
        <dbReference type="ARBA" id="ARBA00023242"/>
    </source>
</evidence>
<evidence type="ECO:0008006" key="6">
    <source>
        <dbReference type="Google" id="ProtNLM"/>
    </source>
</evidence>
<dbReference type="Gene3D" id="2.40.50.140">
    <property type="entry name" value="Nucleic acid-binding proteins"/>
    <property type="match status" value="1"/>
</dbReference>
<dbReference type="OrthoDB" id="188186at2759"/>
<name>A0A0C3QTX9_9AGAM</name>
<dbReference type="GO" id="GO:0000724">
    <property type="term" value="P:double-strand break repair via homologous recombination"/>
    <property type="evidence" value="ECO:0007669"/>
    <property type="project" value="TreeGrafter"/>
</dbReference>
<keyword evidence="3" id="KW-0539">Nucleus</keyword>
<sequence>MEHSTPRVNSALLPKYVGRTVRLTCKIIKLQGETAIVKAPDEGQVTVKLTMDSNISDDFVDIIGKVEDANTIKMYRSSNWGSNVDLDLVNKTIEEIHRLTDWFN</sequence>
<dbReference type="HOGENOM" id="CLU_141922_1_1_1"/>
<reference evidence="5" key="2">
    <citation type="submission" date="2015-01" db="EMBL/GenBank/DDBJ databases">
        <title>Evolutionary Origins and Diversification of the Mycorrhizal Mutualists.</title>
        <authorList>
            <consortium name="DOE Joint Genome Institute"/>
            <consortium name="Mycorrhizal Genomics Consortium"/>
            <person name="Kohler A."/>
            <person name="Kuo A."/>
            <person name="Nagy L.G."/>
            <person name="Floudas D."/>
            <person name="Copeland A."/>
            <person name="Barry K.W."/>
            <person name="Cichocki N."/>
            <person name="Veneault-Fourrey C."/>
            <person name="LaButti K."/>
            <person name="Lindquist E.A."/>
            <person name="Lipzen A."/>
            <person name="Lundell T."/>
            <person name="Morin E."/>
            <person name="Murat C."/>
            <person name="Riley R."/>
            <person name="Ohm R."/>
            <person name="Sun H."/>
            <person name="Tunlid A."/>
            <person name="Henrissat B."/>
            <person name="Grigoriev I.V."/>
            <person name="Hibbett D.S."/>
            <person name="Martin F."/>
        </authorList>
    </citation>
    <scope>NUCLEOTIDE SEQUENCE [LARGE SCALE GENOMIC DNA]</scope>
    <source>
        <strain evidence="5">MUT 4182</strain>
    </source>
</reference>
<proteinExistence type="inferred from homology"/>
<dbReference type="InterPro" id="IPR012340">
    <property type="entry name" value="NA-bd_OB-fold"/>
</dbReference>
<dbReference type="GO" id="GO:0006260">
    <property type="term" value="P:DNA replication"/>
    <property type="evidence" value="ECO:0007669"/>
    <property type="project" value="InterPro"/>
</dbReference>
<dbReference type="PANTHER" id="PTHR15114">
    <property type="entry name" value="REPLICATION PROTEIN A3"/>
    <property type="match status" value="1"/>
</dbReference>
<dbReference type="CDD" id="cd04479">
    <property type="entry name" value="RPA3"/>
    <property type="match status" value="1"/>
</dbReference>
<evidence type="ECO:0000256" key="1">
    <source>
        <dbReference type="ARBA" id="ARBA00004123"/>
    </source>
</evidence>
<dbReference type="GO" id="GO:0035861">
    <property type="term" value="C:site of double-strand break"/>
    <property type="evidence" value="ECO:0007669"/>
    <property type="project" value="TreeGrafter"/>
</dbReference>
<evidence type="ECO:0000313" key="5">
    <source>
        <dbReference type="Proteomes" id="UP000054248"/>
    </source>
</evidence>
<dbReference type="SUPFAM" id="SSF50249">
    <property type="entry name" value="Nucleic acid-binding proteins"/>
    <property type="match status" value="1"/>
</dbReference>
<accession>A0A0C3QTX9</accession>
<dbReference type="PANTHER" id="PTHR15114:SF1">
    <property type="entry name" value="REPLICATION PROTEIN A 14 KDA SUBUNIT"/>
    <property type="match status" value="1"/>
</dbReference>
<comment type="similarity">
    <text evidence="2">Belongs to the replication factor A protein 3 family.</text>
</comment>
<dbReference type="GO" id="GO:0003697">
    <property type="term" value="F:single-stranded DNA binding"/>
    <property type="evidence" value="ECO:0007669"/>
    <property type="project" value="TreeGrafter"/>
</dbReference>
<dbReference type="GO" id="GO:0006284">
    <property type="term" value="P:base-excision repair"/>
    <property type="evidence" value="ECO:0007669"/>
    <property type="project" value="TreeGrafter"/>
</dbReference>